<feature type="transmembrane region" description="Helical" evidence="2">
    <location>
        <begin position="106"/>
        <end position="129"/>
    </location>
</feature>
<dbReference type="Proteomes" id="UP000281406">
    <property type="component" value="Unassembled WGS sequence"/>
</dbReference>
<protein>
    <submittedName>
        <fullName evidence="3">Uncharacterized protein</fullName>
    </submittedName>
</protein>
<keyword evidence="2" id="KW-1133">Transmembrane helix</keyword>
<keyword evidence="2" id="KW-0472">Membrane</keyword>
<evidence type="ECO:0000313" key="4">
    <source>
        <dbReference type="Proteomes" id="UP000281406"/>
    </source>
</evidence>
<name>A0A3N0YC09_ANAGA</name>
<feature type="region of interest" description="Disordered" evidence="1">
    <location>
        <begin position="1"/>
        <end position="22"/>
    </location>
</feature>
<dbReference type="EMBL" id="RJVU01048406">
    <property type="protein sequence ID" value="ROL43350.1"/>
    <property type="molecule type" value="Genomic_DNA"/>
</dbReference>
<keyword evidence="2" id="KW-0812">Transmembrane</keyword>
<evidence type="ECO:0000313" key="3">
    <source>
        <dbReference type="EMBL" id="ROL43350.1"/>
    </source>
</evidence>
<evidence type="ECO:0000256" key="2">
    <source>
        <dbReference type="SAM" id="Phobius"/>
    </source>
</evidence>
<organism evidence="3 4">
    <name type="scientific">Anabarilius grahami</name>
    <name type="common">Kanglang fish</name>
    <name type="synonym">Barilius grahami</name>
    <dbReference type="NCBI Taxonomy" id="495550"/>
    <lineage>
        <taxon>Eukaryota</taxon>
        <taxon>Metazoa</taxon>
        <taxon>Chordata</taxon>
        <taxon>Craniata</taxon>
        <taxon>Vertebrata</taxon>
        <taxon>Euteleostomi</taxon>
        <taxon>Actinopterygii</taxon>
        <taxon>Neopterygii</taxon>
        <taxon>Teleostei</taxon>
        <taxon>Ostariophysi</taxon>
        <taxon>Cypriniformes</taxon>
        <taxon>Xenocyprididae</taxon>
        <taxon>Xenocypridinae</taxon>
        <taxon>Xenocypridinae incertae sedis</taxon>
        <taxon>Anabarilius</taxon>
    </lineage>
</organism>
<sequence>MHEPDKRTEYTIVPEPEPHRESDQVQELGILCIPVGVLLEYKTMEWSPAHTTDDEALPWLPEPSVSCGPINSPSPLGSPPPSAPAPTVAPLVIPANSPPWLLPPLISLWAFLGWLLLLLAPLTIIAALVSPSVISFGVLPFACYTSSSRAPLDLLRRRDVPSGRGD</sequence>
<accession>A0A3N0YC09</accession>
<dbReference type="AlphaFoldDB" id="A0A3N0YC09"/>
<comment type="caution">
    <text evidence="3">The sequence shown here is derived from an EMBL/GenBank/DDBJ whole genome shotgun (WGS) entry which is preliminary data.</text>
</comment>
<evidence type="ECO:0000256" key="1">
    <source>
        <dbReference type="SAM" id="MobiDB-lite"/>
    </source>
</evidence>
<gene>
    <name evidence="3" type="ORF">DPX16_17171</name>
</gene>
<proteinExistence type="predicted"/>
<reference evidence="3 4" key="1">
    <citation type="submission" date="2018-10" db="EMBL/GenBank/DDBJ databases">
        <title>Genome assembly for a Yunnan-Guizhou Plateau 3E fish, Anabarilius grahami (Regan), and its evolutionary and genetic applications.</title>
        <authorList>
            <person name="Jiang W."/>
        </authorList>
    </citation>
    <scope>NUCLEOTIDE SEQUENCE [LARGE SCALE GENOMIC DNA]</scope>
    <source>
        <strain evidence="3">AG-KIZ</strain>
        <tissue evidence="3">Muscle</tissue>
    </source>
</reference>
<keyword evidence="4" id="KW-1185">Reference proteome</keyword>